<comment type="caution">
    <text evidence="4">The sequence shown here is derived from an EMBL/GenBank/DDBJ whole genome shotgun (WGS) entry which is preliminary data.</text>
</comment>
<dbReference type="PANTHER" id="PTHR11019:SF190">
    <property type="entry name" value="ARAC-FAMILY REGULATORY PROTEIN"/>
    <property type="match status" value="1"/>
</dbReference>
<dbReference type="InterPro" id="IPR018060">
    <property type="entry name" value="HTH_AraC"/>
</dbReference>
<keyword evidence="1" id="KW-0805">Transcription regulation</keyword>
<organism evidence="4 5">
    <name type="scientific">Shewanella corallii</name>
    <dbReference type="NCBI Taxonomy" id="560080"/>
    <lineage>
        <taxon>Bacteria</taxon>
        <taxon>Pseudomonadati</taxon>
        <taxon>Pseudomonadota</taxon>
        <taxon>Gammaproteobacteria</taxon>
        <taxon>Alteromonadales</taxon>
        <taxon>Shewanellaceae</taxon>
        <taxon>Shewanella</taxon>
    </lineage>
</organism>
<evidence type="ECO:0000256" key="2">
    <source>
        <dbReference type="ARBA" id="ARBA00023163"/>
    </source>
</evidence>
<dbReference type="InterPro" id="IPR011051">
    <property type="entry name" value="RmlC_Cupin_sf"/>
</dbReference>
<reference evidence="4 5" key="1">
    <citation type="submission" date="2022-01" db="EMBL/GenBank/DDBJ databases">
        <title>Whole genome-based taxonomy of the Shewanellaceae.</title>
        <authorList>
            <person name="Martin-Rodriguez A.J."/>
        </authorList>
    </citation>
    <scope>NUCLEOTIDE SEQUENCE [LARGE SCALE GENOMIC DNA]</scope>
    <source>
        <strain evidence="4 5">DSM 21332</strain>
    </source>
</reference>
<dbReference type="RefSeq" id="WP_249248382.1">
    <property type="nucleotide sequence ID" value="NZ_JAKIKT010000002.1"/>
</dbReference>
<name>A0ABT0N5H5_9GAMM</name>
<dbReference type="SUPFAM" id="SSF51182">
    <property type="entry name" value="RmlC-like cupins"/>
    <property type="match status" value="1"/>
</dbReference>
<dbReference type="Pfam" id="PF12833">
    <property type="entry name" value="HTH_18"/>
    <property type="match status" value="1"/>
</dbReference>
<feature type="domain" description="HTH araC/xylS-type" evidence="3">
    <location>
        <begin position="157"/>
        <end position="257"/>
    </location>
</feature>
<keyword evidence="5" id="KW-1185">Reference proteome</keyword>
<dbReference type="SUPFAM" id="SSF46689">
    <property type="entry name" value="Homeodomain-like"/>
    <property type="match status" value="1"/>
</dbReference>
<gene>
    <name evidence="4" type="ORF">L2725_07600</name>
</gene>
<dbReference type="EMBL" id="JAKIKT010000002">
    <property type="protein sequence ID" value="MCL2913654.1"/>
    <property type="molecule type" value="Genomic_DNA"/>
</dbReference>
<keyword evidence="2" id="KW-0804">Transcription</keyword>
<dbReference type="InterPro" id="IPR009057">
    <property type="entry name" value="Homeodomain-like_sf"/>
</dbReference>
<protein>
    <submittedName>
        <fullName evidence="4">Helix-turn-helix transcriptional regulator</fullName>
    </submittedName>
</protein>
<dbReference type="PROSITE" id="PS01124">
    <property type="entry name" value="HTH_ARAC_FAMILY_2"/>
    <property type="match status" value="1"/>
</dbReference>
<evidence type="ECO:0000256" key="1">
    <source>
        <dbReference type="ARBA" id="ARBA00023015"/>
    </source>
</evidence>
<dbReference type="SMART" id="SM00342">
    <property type="entry name" value="HTH_ARAC"/>
    <property type="match status" value="1"/>
</dbReference>
<dbReference type="CDD" id="cd06124">
    <property type="entry name" value="cupin_NimR-like_N"/>
    <property type="match status" value="1"/>
</dbReference>
<proteinExistence type="predicted"/>
<dbReference type="Gene3D" id="1.10.10.60">
    <property type="entry name" value="Homeodomain-like"/>
    <property type="match status" value="1"/>
</dbReference>
<accession>A0ABT0N5H5</accession>
<dbReference type="Proteomes" id="UP001202831">
    <property type="component" value="Unassembled WGS sequence"/>
</dbReference>
<evidence type="ECO:0000259" key="3">
    <source>
        <dbReference type="PROSITE" id="PS01124"/>
    </source>
</evidence>
<evidence type="ECO:0000313" key="4">
    <source>
        <dbReference type="EMBL" id="MCL2913654.1"/>
    </source>
</evidence>
<evidence type="ECO:0000313" key="5">
    <source>
        <dbReference type="Proteomes" id="UP001202831"/>
    </source>
</evidence>
<dbReference type="PANTHER" id="PTHR11019">
    <property type="entry name" value="HTH-TYPE TRANSCRIPTIONAL REGULATOR NIMR"/>
    <property type="match status" value="1"/>
</dbReference>
<sequence length="257" mass="28891">MSWRDKQAQSPAHLSRPVQPRVVRLHPLQRVLPHTHVFGQLMYSDNTVLTIQTLQGEFVVPRHQALWVPPGIEHCVTCRDGGQLQSLYIDAGWGSKLGTRVKALEVDSLLQALLGEVTSWQDDFAMSEENQRLLMVLVDRLHSARENPLFLPKAQDKRLSPIVNALCQQPGLSHSLEEWGSQVGASSRTLNRLFNQAFGMGFSAWRQKVRVMMALKMLGANQSNSEIAEALGYESSSAFIQAFKAHMPYPPGYYRSK</sequence>